<accession>A0A9J6EH97</accession>
<dbReference type="EMBL" id="JABSTU010000004">
    <property type="protein sequence ID" value="KAH8033607.1"/>
    <property type="molecule type" value="Genomic_DNA"/>
</dbReference>
<evidence type="ECO:0000313" key="2">
    <source>
        <dbReference type="EMBL" id="KAH8033607.1"/>
    </source>
</evidence>
<dbReference type="Proteomes" id="UP000821866">
    <property type="component" value="Chromosome 2"/>
</dbReference>
<organism evidence="2 3">
    <name type="scientific">Rhipicephalus microplus</name>
    <name type="common">Cattle tick</name>
    <name type="synonym">Boophilus microplus</name>
    <dbReference type="NCBI Taxonomy" id="6941"/>
    <lineage>
        <taxon>Eukaryota</taxon>
        <taxon>Metazoa</taxon>
        <taxon>Ecdysozoa</taxon>
        <taxon>Arthropoda</taxon>
        <taxon>Chelicerata</taxon>
        <taxon>Arachnida</taxon>
        <taxon>Acari</taxon>
        <taxon>Parasitiformes</taxon>
        <taxon>Ixodida</taxon>
        <taxon>Ixodoidea</taxon>
        <taxon>Ixodidae</taxon>
        <taxon>Rhipicephalinae</taxon>
        <taxon>Rhipicephalus</taxon>
        <taxon>Boophilus</taxon>
    </lineage>
</organism>
<evidence type="ECO:0000313" key="3">
    <source>
        <dbReference type="Proteomes" id="UP000821866"/>
    </source>
</evidence>
<reference evidence="2" key="2">
    <citation type="submission" date="2021-09" db="EMBL/GenBank/DDBJ databases">
        <authorList>
            <person name="Jia N."/>
            <person name="Wang J."/>
            <person name="Shi W."/>
            <person name="Du L."/>
            <person name="Sun Y."/>
            <person name="Zhan W."/>
            <person name="Jiang J."/>
            <person name="Wang Q."/>
            <person name="Zhang B."/>
            <person name="Ji P."/>
            <person name="Sakyi L.B."/>
            <person name="Cui X."/>
            <person name="Yuan T."/>
            <person name="Jiang B."/>
            <person name="Yang W."/>
            <person name="Lam T.T.-Y."/>
            <person name="Chang Q."/>
            <person name="Ding S."/>
            <person name="Wang X."/>
            <person name="Zhu J."/>
            <person name="Ruan X."/>
            <person name="Zhao L."/>
            <person name="Wei J."/>
            <person name="Que T."/>
            <person name="Du C."/>
            <person name="Cheng J."/>
            <person name="Dai P."/>
            <person name="Han X."/>
            <person name="Huang E."/>
            <person name="Gao Y."/>
            <person name="Liu J."/>
            <person name="Shao H."/>
            <person name="Ye R."/>
            <person name="Li L."/>
            <person name="Wei W."/>
            <person name="Wang X."/>
            <person name="Wang C."/>
            <person name="Huo Q."/>
            <person name="Li W."/>
            <person name="Guo W."/>
            <person name="Chen H."/>
            <person name="Chen S."/>
            <person name="Zhou L."/>
            <person name="Zhou L."/>
            <person name="Ni X."/>
            <person name="Tian J."/>
            <person name="Zhou Y."/>
            <person name="Sheng Y."/>
            <person name="Liu T."/>
            <person name="Pan Y."/>
            <person name="Xia L."/>
            <person name="Li J."/>
            <person name="Zhao F."/>
            <person name="Cao W."/>
        </authorList>
    </citation>
    <scope>NUCLEOTIDE SEQUENCE</scope>
    <source>
        <strain evidence="2">Rmic-2018</strain>
        <tissue evidence="2">Larvae</tissue>
    </source>
</reference>
<dbReference type="AlphaFoldDB" id="A0A9J6EH97"/>
<comment type="caution">
    <text evidence="2">The sequence shown here is derived from an EMBL/GenBank/DDBJ whole genome shotgun (WGS) entry which is preliminary data.</text>
</comment>
<proteinExistence type="predicted"/>
<protein>
    <submittedName>
        <fullName evidence="2">Uncharacterized protein</fullName>
    </submittedName>
</protein>
<sequence>MRRIGATLHHTVSVQAFHESRRSVVKPFDEPAELPSRCAARTRAGPPRRNAATYPAASCEATAKEAAANSVSLAGRAARRRRQKQCAHFPRPCPSGVDEKHSYRKNYLLLLHPYGNASQQKKAGHFYGGQPLLFPLSRAHRSTASLSLSLRVTGNQSLERRKRRKRPSPAAPTANPLYSDMPQCMQSTTSRHKAQ</sequence>
<gene>
    <name evidence="2" type="ORF">HPB51_014513</name>
</gene>
<feature type="region of interest" description="Disordered" evidence="1">
    <location>
        <begin position="151"/>
        <end position="195"/>
    </location>
</feature>
<keyword evidence="3" id="KW-1185">Reference proteome</keyword>
<name>A0A9J6EH97_RHIMP</name>
<reference evidence="2" key="1">
    <citation type="journal article" date="2020" name="Cell">
        <title>Large-Scale Comparative Analyses of Tick Genomes Elucidate Their Genetic Diversity and Vector Capacities.</title>
        <authorList>
            <consortium name="Tick Genome and Microbiome Consortium (TIGMIC)"/>
            <person name="Jia N."/>
            <person name="Wang J."/>
            <person name="Shi W."/>
            <person name="Du L."/>
            <person name="Sun Y."/>
            <person name="Zhan W."/>
            <person name="Jiang J.F."/>
            <person name="Wang Q."/>
            <person name="Zhang B."/>
            <person name="Ji P."/>
            <person name="Bell-Sakyi L."/>
            <person name="Cui X.M."/>
            <person name="Yuan T.T."/>
            <person name="Jiang B.G."/>
            <person name="Yang W.F."/>
            <person name="Lam T.T."/>
            <person name="Chang Q.C."/>
            <person name="Ding S.J."/>
            <person name="Wang X.J."/>
            <person name="Zhu J.G."/>
            <person name="Ruan X.D."/>
            <person name="Zhao L."/>
            <person name="Wei J.T."/>
            <person name="Ye R.Z."/>
            <person name="Que T.C."/>
            <person name="Du C.H."/>
            <person name="Zhou Y.H."/>
            <person name="Cheng J.X."/>
            <person name="Dai P.F."/>
            <person name="Guo W.B."/>
            <person name="Han X.H."/>
            <person name="Huang E.J."/>
            <person name="Li L.F."/>
            <person name="Wei W."/>
            <person name="Gao Y.C."/>
            <person name="Liu J.Z."/>
            <person name="Shao H.Z."/>
            <person name="Wang X."/>
            <person name="Wang C.C."/>
            <person name="Yang T.C."/>
            <person name="Huo Q.B."/>
            <person name="Li W."/>
            <person name="Chen H.Y."/>
            <person name="Chen S.E."/>
            <person name="Zhou L.G."/>
            <person name="Ni X.B."/>
            <person name="Tian J.H."/>
            <person name="Sheng Y."/>
            <person name="Liu T."/>
            <person name="Pan Y.S."/>
            <person name="Xia L.Y."/>
            <person name="Li J."/>
            <person name="Zhao F."/>
            <person name="Cao W.C."/>
        </authorList>
    </citation>
    <scope>NUCLEOTIDE SEQUENCE</scope>
    <source>
        <strain evidence="2">Rmic-2018</strain>
    </source>
</reference>
<evidence type="ECO:0000256" key="1">
    <source>
        <dbReference type="SAM" id="MobiDB-lite"/>
    </source>
</evidence>